<accession>A0A381WBG5</accession>
<dbReference type="Pfam" id="PF00501">
    <property type="entry name" value="AMP-binding"/>
    <property type="match status" value="1"/>
</dbReference>
<dbReference type="Gene3D" id="3.40.50.12820">
    <property type="match status" value="1"/>
</dbReference>
<evidence type="ECO:0000313" key="4">
    <source>
        <dbReference type="EMBL" id="SVA49814.1"/>
    </source>
</evidence>
<feature type="domain" description="AMP-dependent synthetase/ligase" evidence="2">
    <location>
        <begin position="37"/>
        <end position="396"/>
    </location>
</feature>
<feature type="domain" description="AMP-binding enzyme C-terminal" evidence="3">
    <location>
        <begin position="446"/>
        <end position="524"/>
    </location>
</feature>
<dbReference type="InterPro" id="IPR025110">
    <property type="entry name" value="AMP-bd_C"/>
</dbReference>
<dbReference type="Gene3D" id="3.40.50.980">
    <property type="match status" value="1"/>
</dbReference>
<reference evidence="4" key="1">
    <citation type="submission" date="2018-05" db="EMBL/GenBank/DDBJ databases">
        <authorList>
            <person name="Lanie J.A."/>
            <person name="Ng W.-L."/>
            <person name="Kazmierczak K.M."/>
            <person name="Andrzejewski T.M."/>
            <person name="Davidsen T.M."/>
            <person name="Wayne K.J."/>
            <person name="Tettelin H."/>
            <person name="Glass J.I."/>
            <person name="Rusch D."/>
            <person name="Podicherti R."/>
            <person name="Tsui H.-C.T."/>
            <person name="Winkler M.E."/>
        </authorList>
    </citation>
    <scope>NUCLEOTIDE SEQUENCE</scope>
</reference>
<organism evidence="4">
    <name type="scientific">marine metagenome</name>
    <dbReference type="NCBI Taxonomy" id="408172"/>
    <lineage>
        <taxon>unclassified sequences</taxon>
        <taxon>metagenomes</taxon>
        <taxon>ecological metagenomes</taxon>
    </lineage>
</organism>
<dbReference type="Gene3D" id="3.30.300.30">
    <property type="match status" value="1"/>
</dbReference>
<gene>
    <name evidence="4" type="ORF">METZ01_LOCUS102668</name>
</gene>
<evidence type="ECO:0000259" key="2">
    <source>
        <dbReference type="Pfam" id="PF00501"/>
    </source>
</evidence>
<dbReference type="Gene3D" id="2.30.38.10">
    <property type="entry name" value="Luciferase, Domain 3"/>
    <property type="match status" value="1"/>
</dbReference>
<name>A0A381WBG5_9ZZZZ</name>
<dbReference type="GO" id="GO:0016405">
    <property type="term" value="F:CoA-ligase activity"/>
    <property type="evidence" value="ECO:0007669"/>
    <property type="project" value="InterPro"/>
</dbReference>
<dbReference type="Pfam" id="PF13193">
    <property type="entry name" value="AMP-binding_C"/>
    <property type="match status" value="1"/>
</dbReference>
<sequence>MIKNTVIMDTSSSPTKIEFPPEFNVSVPFIDRHLDEGRRDKIIIHTTSGEKVTYGQLSERVNQSGNVLKNIGLNPGDRILMVVKDSPEFFYLFWGAIKAGYIPVPLNTLFRSNDYAHIIEDSDCASVFYSPEFKTEVESALAQVSRCPNHSCLTEGVSGNFLEQLQSASLELDAAPATATDDCFWLYSSGTTGKPKGVVHSHRDMVVTSQHYGIDTLGVREEDVCFSAAKLFFAYGLGNAMTFPLWSGASCILFPERPTPQSTFDVIKRFRPSIFFGVPTLYAAQLKELKSDSDSSSESPDLSSIRISVSAGEALPADILRRWKEHTKTDILDGIGSTEALHIFISNISDDIRAGSSGRMVPGYDAKIVDENGEEVSQGEEGRLLIRGDSTCKYYWNNEQKTAETIAGGWLNTGDTYHQDEEGYYFYGGRSDDMMKVGGIWCSPFEIEARLVEHPKVLEAAVVGREDDAGLIKPEAHVVLNNSDEGSDSVAAELLQHCKSGLAPYKYPRWFLFPEELPKTATGKIQRFKLRSS</sequence>
<dbReference type="GO" id="GO:0016878">
    <property type="term" value="F:acid-thiol ligase activity"/>
    <property type="evidence" value="ECO:0007669"/>
    <property type="project" value="TreeGrafter"/>
</dbReference>
<dbReference type="EMBL" id="UINC01011271">
    <property type="protein sequence ID" value="SVA49814.1"/>
    <property type="molecule type" value="Genomic_DNA"/>
</dbReference>
<dbReference type="GO" id="GO:0005524">
    <property type="term" value="F:ATP binding"/>
    <property type="evidence" value="ECO:0007669"/>
    <property type="project" value="InterPro"/>
</dbReference>
<dbReference type="InterPro" id="IPR000873">
    <property type="entry name" value="AMP-dep_synth/lig_dom"/>
</dbReference>
<dbReference type="GO" id="GO:0044550">
    <property type="term" value="P:secondary metabolite biosynthetic process"/>
    <property type="evidence" value="ECO:0007669"/>
    <property type="project" value="TreeGrafter"/>
</dbReference>
<dbReference type="PANTHER" id="PTHR43352">
    <property type="entry name" value="ACETYL-COA SYNTHETASE"/>
    <property type="match status" value="1"/>
</dbReference>
<dbReference type="InterPro" id="IPR011957">
    <property type="entry name" value="Benz_CoA_lig"/>
</dbReference>
<dbReference type="SUPFAM" id="SSF56801">
    <property type="entry name" value="Acetyl-CoA synthetase-like"/>
    <property type="match status" value="1"/>
</dbReference>
<dbReference type="NCBIfam" id="TIGR02262">
    <property type="entry name" value="benz_CoA_lig"/>
    <property type="match status" value="1"/>
</dbReference>
<evidence type="ECO:0000259" key="3">
    <source>
        <dbReference type="Pfam" id="PF13193"/>
    </source>
</evidence>
<proteinExistence type="predicted"/>
<evidence type="ECO:0000256" key="1">
    <source>
        <dbReference type="ARBA" id="ARBA00022598"/>
    </source>
</evidence>
<protein>
    <recommendedName>
        <fullName evidence="5">Benzoate--CoA ligase</fullName>
    </recommendedName>
</protein>
<keyword evidence="1" id="KW-0436">Ligase</keyword>
<dbReference type="PANTHER" id="PTHR43352:SF1">
    <property type="entry name" value="ANTHRANILATE--COA LIGASE"/>
    <property type="match status" value="1"/>
</dbReference>
<dbReference type="AlphaFoldDB" id="A0A381WBG5"/>
<dbReference type="InterPro" id="IPR045851">
    <property type="entry name" value="AMP-bd_C_sf"/>
</dbReference>
<evidence type="ECO:0008006" key="5">
    <source>
        <dbReference type="Google" id="ProtNLM"/>
    </source>
</evidence>